<gene>
    <name evidence="4" type="ORF">E3202_03305</name>
</gene>
<dbReference type="SUPFAM" id="SSF56954">
    <property type="entry name" value="Outer membrane efflux proteins (OEP)"/>
    <property type="match status" value="1"/>
</dbReference>
<name>A0A506URQ0_9PROT</name>
<protein>
    <submittedName>
        <fullName evidence="4">Efflux transporter outer membrane subunit</fullName>
    </submittedName>
</protein>
<dbReference type="EMBL" id="SORZ01000001">
    <property type="protein sequence ID" value="TPW35959.1"/>
    <property type="molecule type" value="Genomic_DNA"/>
</dbReference>
<dbReference type="GO" id="GO:0015562">
    <property type="term" value="F:efflux transmembrane transporter activity"/>
    <property type="evidence" value="ECO:0007669"/>
    <property type="project" value="InterPro"/>
</dbReference>
<dbReference type="PANTHER" id="PTHR30203:SF33">
    <property type="entry name" value="BLR4455 PROTEIN"/>
    <property type="match status" value="1"/>
</dbReference>
<dbReference type="PANTHER" id="PTHR30203">
    <property type="entry name" value="OUTER MEMBRANE CATION EFFLUX PROTEIN"/>
    <property type="match status" value="1"/>
</dbReference>
<organism evidence="4 5">
    <name type="scientific">Oecophyllibacter saccharovorans</name>
    <dbReference type="NCBI Taxonomy" id="2558360"/>
    <lineage>
        <taxon>Bacteria</taxon>
        <taxon>Pseudomonadati</taxon>
        <taxon>Pseudomonadota</taxon>
        <taxon>Alphaproteobacteria</taxon>
        <taxon>Acetobacterales</taxon>
        <taxon>Acetobacteraceae</taxon>
        <taxon>Oecophyllibacter</taxon>
    </lineage>
</organism>
<dbReference type="PROSITE" id="PS51257">
    <property type="entry name" value="PROKAR_LIPOPROTEIN"/>
    <property type="match status" value="1"/>
</dbReference>
<keyword evidence="5" id="KW-1185">Reference proteome</keyword>
<dbReference type="Pfam" id="PF02321">
    <property type="entry name" value="OEP"/>
    <property type="match status" value="2"/>
</dbReference>
<dbReference type="AlphaFoldDB" id="A0A506URQ0"/>
<dbReference type="Gene3D" id="2.20.200.10">
    <property type="entry name" value="Outer membrane efflux proteins (OEP)"/>
    <property type="match status" value="1"/>
</dbReference>
<keyword evidence="2" id="KW-0449">Lipoprotein</keyword>
<keyword evidence="2" id="KW-0472">Membrane</keyword>
<dbReference type="InterPro" id="IPR003423">
    <property type="entry name" value="OMP_efflux"/>
</dbReference>
<dbReference type="InterPro" id="IPR010131">
    <property type="entry name" value="MdtP/NodT-like"/>
</dbReference>
<dbReference type="RefSeq" id="WP_165600330.1">
    <property type="nucleotide sequence ID" value="NZ_SORZ01000001.1"/>
</dbReference>
<feature type="region of interest" description="Disordered" evidence="3">
    <location>
        <begin position="529"/>
        <end position="560"/>
    </location>
</feature>
<keyword evidence="2" id="KW-0812">Transmembrane</keyword>
<dbReference type="GO" id="GO:0005886">
    <property type="term" value="C:plasma membrane"/>
    <property type="evidence" value="ECO:0007669"/>
    <property type="project" value="UniProtKB-SubCell"/>
</dbReference>
<evidence type="ECO:0000256" key="1">
    <source>
        <dbReference type="ARBA" id="ARBA00007613"/>
    </source>
</evidence>
<comment type="subcellular location">
    <subcellularLocation>
        <location evidence="2">Cell membrane</location>
        <topology evidence="2">Lipid-anchor</topology>
    </subcellularLocation>
</comment>
<sequence>MKERRAPVCRRAFSTLTLTLLLVVTGCNLAPRYQTPKFIYPNGWGGKGMMVDALPAADVPRGKWWEVYEDPLLNRMEEKLTLTNPDLQAAAEAFTQARDLALESESQLYPQVAGGAHLSKNKGSLGRLFYSRRTSHGLEYESNEAYSGAASWEPDFWSYIRNTSHMQKNLAQASAADYALLRLSLQAELASDYIALRGFDAQLAVYADSIRYFRTAVEITRLRQGGAIGAGLDVSRAENQLYAALGAQSKLLAQRQVMEHAISVLVNTAPAAFHIKPLTSVKMPFRDVTIRPYLPSTLLQRRPDIAMAEREMAAATRGVGVARAAFYPNFTFTAAGGFEDGGFDLASMSRAFWRIAVQAVEPAFTGGLRRAALQRAWAQYRETVDSYRGVVLSAFQEVEDALSQTRLYRQEQHQQHKAVEAAMRTQSMTMALYTGGLSNYLDALVAQQDALTARLVEVSAETNQLRATVKLIRAMGGGWTDQDMPKVKQIDPIGPLQYTGLQHPRPVQDVPTETRAVAAASGDLDGNWLTAPALGSSGAQPRSGLMGASRTAPAPGSAKD</sequence>
<dbReference type="Proteomes" id="UP000315037">
    <property type="component" value="Unassembled WGS sequence"/>
</dbReference>
<evidence type="ECO:0000313" key="5">
    <source>
        <dbReference type="Proteomes" id="UP000315037"/>
    </source>
</evidence>
<evidence type="ECO:0000313" key="4">
    <source>
        <dbReference type="EMBL" id="TPW35959.1"/>
    </source>
</evidence>
<dbReference type="NCBIfam" id="TIGR01845">
    <property type="entry name" value="outer_NodT"/>
    <property type="match status" value="1"/>
</dbReference>
<reference evidence="4 5" key="1">
    <citation type="submission" date="2019-03" db="EMBL/GenBank/DDBJ databases">
        <title>The complete genome sequence of Neokomagataea sp. Jb2 NBRC113641.</title>
        <authorList>
            <person name="Chua K.-O."/>
            <person name="Chan K.-G."/>
            <person name="See-Too W.-S."/>
        </authorList>
    </citation>
    <scope>NUCLEOTIDE SEQUENCE [LARGE SCALE GENOMIC DNA]</scope>
    <source>
        <strain evidence="4 5">Jb2</strain>
    </source>
</reference>
<dbReference type="Gene3D" id="1.20.1600.10">
    <property type="entry name" value="Outer membrane efflux proteins (OEP)"/>
    <property type="match status" value="1"/>
</dbReference>
<keyword evidence="2" id="KW-1134">Transmembrane beta strand</keyword>
<proteinExistence type="inferred from homology"/>
<accession>A0A506URQ0</accession>
<evidence type="ECO:0000256" key="3">
    <source>
        <dbReference type="SAM" id="MobiDB-lite"/>
    </source>
</evidence>
<comment type="similarity">
    <text evidence="1 2">Belongs to the outer membrane factor (OMF) (TC 1.B.17) family.</text>
</comment>
<keyword evidence="2" id="KW-0564">Palmitate</keyword>
<evidence type="ECO:0000256" key="2">
    <source>
        <dbReference type="RuleBase" id="RU362097"/>
    </source>
</evidence>
<comment type="caution">
    <text evidence="4">The sequence shown here is derived from an EMBL/GenBank/DDBJ whole genome shotgun (WGS) entry which is preliminary data.</text>
</comment>